<dbReference type="NCBIfam" id="NF009118">
    <property type="entry name" value="PRK12469.1"/>
    <property type="match status" value="1"/>
</dbReference>
<dbReference type="Pfam" id="PF04963">
    <property type="entry name" value="Sigma54_CBD"/>
    <property type="match status" value="1"/>
</dbReference>
<evidence type="ECO:0000256" key="6">
    <source>
        <dbReference type="ARBA" id="ARBA00023082"/>
    </source>
</evidence>
<evidence type="ECO:0000259" key="9">
    <source>
        <dbReference type="Pfam" id="PF04552"/>
    </source>
</evidence>
<keyword evidence="8" id="KW-0804">Transcription</keyword>
<keyword evidence="2" id="KW-0240">DNA-directed RNA polymerase</keyword>
<evidence type="ECO:0000256" key="7">
    <source>
        <dbReference type="ARBA" id="ARBA00023125"/>
    </source>
</evidence>
<dbReference type="GO" id="GO:0001216">
    <property type="term" value="F:DNA-binding transcription activator activity"/>
    <property type="evidence" value="ECO:0007669"/>
    <property type="project" value="InterPro"/>
</dbReference>
<dbReference type="InterPro" id="IPR038709">
    <property type="entry name" value="RpoN_core-bd_sf"/>
</dbReference>
<dbReference type="InterPro" id="IPR007634">
    <property type="entry name" value="RNA_pol_sigma_54_DNA-bd"/>
</dbReference>
<evidence type="ECO:0000313" key="12">
    <source>
        <dbReference type="Proteomes" id="UP000505077"/>
    </source>
</evidence>
<keyword evidence="7" id="KW-0238">DNA-binding</keyword>
<evidence type="ECO:0000256" key="4">
    <source>
        <dbReference type="ARBA" id="ARBA00022695"/>
    </source>
</evidence>
<dbReference type="Gene3D" id="1.10.10.60">
    <property type="entry name" value="Homeodomain-like"/>
    <property type="match status" value="1"/>
</dbReference>
<evidence type="ECO:0000259" key="10">
    <source>
        <dbReference type="Pfam" id="PF04963"/>
    </source>
</evidence>
<dbReference type="GO" id="GO:0006352">
    <property type="term" value="P:DNA-templated transcription initiation"/>
    <property type="evidence" value="ECO:0007669"/>
    <property type="project" value="InterPro"/>
</dbReference>
<dbReference type="PROSITE" id="PS50044">
    <property type="entry name" value="SIGMA54_3"/>
    <property type="match status" value="1"/>
</dbReference>
<dbReference type="EMBL" id="BLLL01000006">
    <property type="protein sequence ID" value="GFH62870.1"/>
    <property type="molecule type" value="Genomic_DNA"/>
</dbReference>
<gene>
    <name evidence="11" type="primary">rpoN</name>
    <name evidence="11" type="ORF">ZNDK_0641</name>
</gene>
<proteinExistence type="inferred from homology"/>
<evidence type="ECO:0000256" key="3">
    <source>
        <dbReference type="ARBA" id="ARBA00022679"/>
    </source>
</evidence>
<reference evidence="11 12" key="1">
    <citation type="journal article" date="2020" name="ISME J.">
        <title>Parallel Reductive Genome Evolution in Desulfovibrio Ectosymbionts Independently Acquired by Trichonympha Protists in the Termite Gut.</title>
        <authorList>
            <person name="Takeuchi M."/>
            <person name="Kuwahara H."/>
            <person name="Murakami T."/>
            <person name="Takahashi K."/>
            <person name="Kajitani R."/>
            <person name="Toyoda A."/>
            <person name="Itoh T."/>
            <person name="Ohkuma M."/>
            <person name="Hongoh Y."/>
        </authorList>
    </citation>
    <scope>NUCLEOTIDE SEQUENCE [LARGE SCALE GENOMIC DNA]</scope>
    <source>
        <strain evidence="11">ZnDsv-02</strain>
    </source>
</reference>
<evidence type="ECO:0000313" key="11">
    <source>
        <dbReference type="EMBL" id="GFH62870.1"/>
    </source>
</evidence>
<name>A0A6L2R5N4_9BACT</name>
<dbReference type="InterPro" id="IPR007046">
    <property type="entry name" value="RNA_pol_sigma_54_core-bd"/>
</dbReference>
<dbReference type="GO" id="GO:0000428">
    <property type="term" value="C:DNA-directed RNA polymerase complex"/>
    <property type="evidence" value="ECO:0007669"/>
    <property type="project" value="UniProtKB-KW"/>
</dbReference>
<dbReference type="Pfam" id="PF00309">
    <property type="entry name" value="Sigma54_AID"/>
    <property type="match status" value="1"/>
</dbReference>
<sequence length="474" mass="54163">MALELRQQLKLAQQLIMTPQLQQAIKLLQLSRIELLETVQQELLENPFLEEADYEDKALEMEDERKQSQDDDAYGTELTSNADWEDYLGEFASTPRLSQSREFEALEEISSLEARYTAKPTLEGHLLWQLRLSTLTETQQAIGEVIIGNLASSGYLSATVEEIAEMCRATPAETLSVLDRVQRFDPVGVAARNASECLLIQVKNLHYDRDSILVELIQSHLEDMEAKRYKPLLRKFNFTMEELKEYMDIIQNLEPLPGASFGGGEPTFVSPDIFVYNVDGEFIILLNDDSLPQLRLSDSCKMNTKDASEQDREYCAEKRRSASWLIKAMHQRNRTLYKVAESIVRQQKAFFDEGITKLMPLILKDIADDIDMHESTVSRITTNKYMATPHGIFELKFFFNSGLELDNGTQLGSESVKALIKKYISDEDPKAPLSDERIGDMLKDALQVQIARRTVAKYRTALNIQPSSRRKEHF</sequence>
<dbReference type="PROSITE" id="PS00717">
    <property type="entry name" value="SIGMA54_1"/>
    <property type="match status" value="1"/>
</dbReference>
<dbReference type="Pfam" id="PF04552">
    <property type="entry name" value="Sigma54_DBD"/>
    <property type="match status" value="1"/>
</dbReference>
<dbReference type="PANTHER" id="PTHR32248:SF4">
    <property type="entry name" value="RNA POLYMERASE SIGMA-54 FACTOR"/>
    <property type="match status" value="1"/>
</dbReference>
<evidence type="ECO:0000256" key="2">
    <source>
        <dbReference type="ARBA" id="ARBA00022478"/>
    </source>
</evidence>
<comment type="similarity">
    <text evidence="1">Belongs to the sigma-54 factor family.</text>
</comment>
<keyword evidence="4" id="KW-0548">Nucleotidyltransferase</keyword>
<dbReference type="Gene3D" id="1.10.10.1330">
    <property type="entry name" value="RNA polymerase sigma-54 factor, core-binding domain"/>
    <property type="match status" value="1"/>
</dbReference>
<dbReference type="NCBIfam" id="TIGR02395">
    <property type="entry name" value="rpoN_sigma"/>
    <property type="match status" value="1"/>
</dbReference>
<keyword evidence="3" id="KW-0808">Transferase</keyword>
<dbReference type="GO" id="GO:0016779">
    <property type="term" value="F:nucleotidyltransferase activity"/>
    <property type="evidence" value="ECO:0007669"/>
    <property type="project" value="UniProtKB-KW"/>
</dbReference>
<accession>A0A6L2R5N4</accession>
<keyword evidence="6" id="KW-0731">Sigma factor</keyword>
<dbReference type="PROSITE" id="PS00718">
    <property type="entry name" value="SIGMA54_2"/>
    <property type="match status" value="1"/>
</dbReference>
<protein>
    <submittedName>
        <fullName evidence="11">RNA polymerase sigma 54 subunit RpoN</fullName>
    </submittedName>
</protein>
<dbReference type="InterPro" id="IPR000394">
    <property type="entry name" value="RNA_pol_sigma_54"/>
</dbReference>
<evidence type="ECO:0000256" key="8">
    <source>
        <dbReference type="ARBA" id="ARBA00023163"/>
    </source>
</evidence>
<evidence type="ECO:0000256" key="1">
    <source>
        <dbReference type="ARBA" id="ARBA00008798"/>
    </source>
</evidence>
<organism evidence="11 12">
    <name type="scientific">Candidatus Desulfovibrio kirbyi</name>
    <dbReference type="NCBI Taxonomy" id="2696086"/>
    <lineage>
        <taxon>Bacteria</taxon>
        <taxon>Pseudomonadati</taxon>
        <taxon>Thermodesulfobacteriota</taxon>
        <taxon>Desulfovibrionia</taxon>
        <taxon>Desulfovibrionales</taxon>
        <taxon>Desulfovibrionaceae</taxon>
        <taxon>Desulfovibrio</taxon>
    </lineage>
</organism>
<comment type="caution">
    <text evidence="11">The sequence shown here is derived from an EMBL/GenBank/DDBJ whole genome shotgun (WGS) entry which is preliminary data.</text>
</comment>
<feature type="domain" description="RNA polymerase sigma factor 54 DNA-binding" evidence="9">
    <location>
        <begin position="313"/>
        <end position="471"/>
    </location>
</feature>
<dbReference type="PRINTS" id="PR00045">
    <property type="entry name" value="SIGMA54FCT"/>
</dbReference>
<dbReference type="AlphaFoldDB" id="A0A6L2R5N4"/>
<dbReference type="PANTHER" id="PTHR32248">
    <property type="entry name" value="RNA POLYMERASE SIGMA-54 FACTOR"/>
    <property type="match status" value="1"/>
</dbReference>
<evidence type="ECO:0000256" key="5">
    <source>
        <dbReference type="ARBA" id="ARBA00023015"/>
    </source>
</evidence>
<dbReference type="GO" id="GO:0016987">
    <property type="term" value="F:sigma factor activity"/>
    <property type="evidence" value="ECO:0007669"/>
    <property type="project" value="UniProtKB-KW"/>
</dbReference>
<dbReference type="Proteomes" id="UP000505077">
    <property type="component" value="Unassembled WGS sequence"/>
</dbReference>
<dbReference type="GO" id="GO:0003677">
    <property type="term" value="F:DNA binding"/>
    <property type="evidence" value="ECO:0007669"/>
    <property type="project" value="UniProtKB-KW"/>
</dbReference>
<feature type="domain" description="RNA polymerase sigma factor 54 core-binding" evidence="10">
    <location>
        <begin position="112"/>
        <end position="298"/>
    </location>
</feature>
<keyword evidence="5" id="KW-0805">Transcription regulation</keyword>
<dbReference type="PIRSF" id="PIRSF000774">
    <property type="entry name" value="RpoN"/>
    <property type="match status" value="1"/>
</dbReference>